<dbReference type="SMART" id="SM00226">
    <property type="entry name" value="LMWPc"/>
    <property type="match status" value="1"/>
</dbReference>
<dbReference type="InterPro" id="IPR023485">
    <property type="entry name" value="Ptyr_pPase"/>
</dbReference>
<feature type="domain" description="Phosphotyrosine protein phosphatase I" evidence="2">
    <location>
        <begin position="5"/>
        <end position="130"/>
    </location>
</feature>
<reference evidence="3 4" key="1">
    <citation type="submission" date="2018-02" db="EMBL/GenBank/DDBJ databases">
        <title>Complete genome of Nitrosopumilus ureaphilus PS0.</title>
        <authorList>
            <person name="Qin W."/>
            <person name="Zheng Y."/>
            <person name="Stahl D.A."/>
        </authorList>
    </citation>
    <scope>NUCLEOTIDE SEQUENCE [LARGE SCALE GENOMIC DNA]</scope>
    <source>
        <strain evidence="3 4">PS0</strain>
    </source>
</reference>
<keyword evidence="4" id="KW-1185">Reference proteome</keyword>
<dbReference type="GO" id="GO:0046685">
    <property type="term" value="P:response to arsenic-containing substance"/>
    <property type="evidence" value="ECO:0007669"/>
    <property type="project" value="UniProtKB-KW"/>
</dbReference>
<name>A0A7D5RAA5_9ARCH</name>
<gene>
    <name evidence="3" type="ORF">C5F50_03610</name>
</gene>
<dbReference type="KEGG" id="nue:C5F50_03610"/>
<dbReference type="GeneID" id="56067124"/>
<evidence type="ECO:0000313" key="3">
    <source>
        <dbReference type="EMBL" id="QLH06264.1"/>
    </source>
</evidence>
<dbReference type="Proteomes" id="UP000509478">
    <property type="component" value="Chromosome"/>
</dbReference>
<evidence type="ECO:0000313" key="4">
    <source>
        <dbReference type="Proteomes" id="UP000509478"/>
    </source>
</evidence>
<keyword evidence="1" id="KW-0059">Arsenical resistance</keyword>
<proteinExistence type="predicted"/>
<dbReference type="EMBL" id="CP026995">
    <property type="protein sequence ID" value="QLH06264.1"/>
    <property type="molecule type" value="Genomic_DNA"/>
</dbReference>
<dbReference type="PANTHER" id="PTHR43428:SF1">
    <property type="entry name" value="ARSENATE REDUCTASE"/>
    <property type="match status" value="1"/>
</dbReference>
<dbReference type="PANTHER" id="PTHR43428">
    <property type="entry name" value="ARSENATE REDUCTASE"/>
    <property type="match status" value="1"/>
</dbReference>
<dbReference type="RefSeq" id="WP_179372334.1">
    <property type="nucleotide sequence ID" value="NZ_CP026995.1"/>
</dbReference>
<sequence length="134" mass="15210">MVESKKILFVCVENAGRSQMAEGLLRKFAPQFDVISAGTKPKSQLIPNVIDVMKEIGIDITEQKPKELTNEMIAQSITVNMGCMDKKSYPALFVDDVIDWNISDPKDKDIEELRKIRDQIKNEVLNLITKLDDQ</sequence>
<dbReference type="AlphaFoldDB" id="A0A7D5RAA5"/>
<dbReference type="Pfam" id="PF01451">
    <property type="entry name" value="LMWPc"/>
    <property type="match status" value="1"/>
</dbReference>
<protein>
    <submittedName>
        <fullName evidence="3">Low molecular weight phosphatase family protein</fullName>
    </submittedName>
</protein>
<evidence type="ECO:0000259" key="2">
    <source>
        <dbReference type="SMART" id="SM00226"/>
    </source>
</evidence>
<evidence type="ECO:0000256" key="1">
    <source>
        <dbReference type="ARBA" id="ARBA00022849"/>
    </source>
</evidence>
<dbReference type="Gene3D" id="3.40.50.2300">
    <property type="match status" value="1"/>
</dbReference>
<dbReference type="OrthoDB" id="295776at2157"/>
<dbReference type="InterPro" id="IPR036196">
    <property type="entry name" value="Ptyr_pPase_sf"/>
</dbReference>
<dbReference type="SUPFAM" id="SSF52788">
    <property type="entry name" value="Phosphotyrosine protein phosphatases I"/>
    <property type="match status" value="1"/>
</dbReference>
<organism evidence="3 4">
    <name type="scientific">Nitrosopumilus ureiphilus</name>
    <dbReference type="NCBI Taxonomy" id="1470067"/>
    <lineage>
        <taxon>Archaea</taxon>
        <taxon>Nitrososphaerota</taxon>
        <taxon>Nitrososphaeria</taxon>
        <taxon>Nitrosopumilales</taxon>
        <taxon>Nitrosopumilaceae</taxon>
        <taxon>Nitrosopumilus</taxon>
    </lineage>
</organism>
<accession>A0A7D5RAA5</accession>